<dbReference type="PROSITE" id="PS51108">
    <property type="entry name" value="PTS_EIID"/>
    <property type="match status" value="1"/>
</dbReference>
<dbReference type="Proteomes" id="UP000029579">
    <property type="component" value="Unassembled WGS sequence"/>
</dbReference>
<feature type="transmembrane region" description="Helical" evidence="1">
    <location>
        <begin position="121"/>
        <end position="141"/>
    </location>
</feature>
<dbReference type="InterPro" id="IPR004704">
    <property type="entry name" value="PTS_IID_man"/>
</dbReference>
<evidence type="ECO:0000256" key="1">
    <source>
        <dbReference type="SAM" id="Phobius"/>
    </source>
</evidence>
<comment type="caution">
    <text evidence="2">The sequence shown here is derived from an EMBL/GenBank/DDBJ whole genome shotgun (WGS) entry which is preliminary data.</text>
</comment>
<proteinExistence type="predicted"/>
<accession>A0A095X0K8</accession>
<reference evidence="2 3" key="1">
    <citation type="submission" date="2014-07" db="EMBL/GenBank/DDBJ databases">
        <authorList>
            <person name="McCorrison J."/>
            <person name="Sanka R."/>
            <person name="Torralba M."/>
            <person name="Gillis M."/>
            <person name="Haft D.H."/>
            <person name="Methe B."/>
            <person name="Sutton G."/>
            <person name="Nelson K.E."/>
        </authorList>
    </citation>
    <scope>NUCLEOTIDE SEQUENCE [LARGE SCALE GENOMIC DNA]</scope>
    <source>
        <strain evidence="2 3">S7-1-13</strain>
    </source>
</reference>
<feature type="transmembrane region" description="Helical" evidence="1">
    <location>
        <begin position="190"/>
        <end position="211"/>
    </location>
</feature>
<sequence>MMTNTNNKEKLTPNERRQIWKRWGCSHLASMSYEKLQGHAWAYTFTPFAKKYYSDDPEAAKRLMERHSMFYNTEPQTGQLVTGIVTSLEEQIALGEDISEDMPVNIKTTLMGPLAGIGDSIIQGIIVPTLLSIGMGLAASGSALGPLFYIISYAIIGTFITYISFNYGYKLGVNAIDTIVGENAQRITSAFNVIGVIVVGALAAANINLTTKIEIPMGTEVQQLQALLDGIFPKLLPFAVVMLSYWLLKHKKVSATKVILIQVALVSVGVVLGVF</sequence>
<feature type="transmembrane region" description="Helical" evidence="1">
    <location>
        <begin position="147"/>
        <end position="169"/>
    </location>
</feature>
<feature type="transmembrane region" description="Helical" evidence="1">
    <location>
        <begin position="255"/>
        <end position="274"/>
    </location>
</feature>
<dbReference type="PANTHER" id="PTHR32502">
    <property type="entry name" value="N-ACETYLGALACTOSAMINE PERMEASE II COMPONENT-RELATED"/>
    <property type="match status" value="1"/>
</dbReference>
<dbReference type="InterPro" id="IPR050303">
    <property type="entry name" value="GatZ_KbaZ_carbometab"/>
</dbReference>
<dbReference type="AlphaFoldDB" id="A0A095X0K8"/>
<dbReference type="eggNOG" id="COG3716">
    <property type="taxonomic scope" value="Bacteria"/>
</dbReference>
<dbReference type="EMBL" id="JRMW01000037">
    <property type="protein sequence ID" value="KGF03610.1"/>
    <property type="molecule type" value="Genomic_DNA"/>
</dbReference>
<dbReference type="GO" id="GO:0009401">
    <property type="term" value="P:phosphoenolpyruvate-dependent sugar phosphotransferase system"/>
    <property type="evidence" value="ECO:0007669"/>
    <property type="project" value="InterPro"/>
</dbReference>
<dbReference type="Pfam" id="PF03613">
    <property type="entry name" value="EIID-AGA"/>
    <property type="match status" value="1"/>
</dbReference>
<dbReference type="GO" id="GO:0005886">
    <property type="term" value="C:plasma membrane"/>
    <property type="evidence" value="ECO:0007669"/>
    <property type="project" value="TreeGrafter"/>
</dbReference>
<keyword evidence="1" id="KW-1133">Transmembrane helix</keyword>
<name>A0A095X0K8_9FIRM</name>
<evidence type="ECO:0000313" key="2">
    <source>
        <dbReference type="EMBL" id="KGF03610.1"/>
    </source>
</evidence>
<dbReference type="PANTHER" id="PTHR32502:SF27">
    <property type="entry name" value="PTS SYSTEM, MANNOSE-SPECIFIC IID COMPONENT"/>
    <property type="match status" value="1"/>
</dbReference>
<protein>
    <submittedName>
        <fullName evidence="2">PTS fructose transporter subunit IID</fullName>
    </submittedName>
</protein>
<gene>
    <name evidence="2" type="ORF">HMPREF1630_06045</name>
</gene>
<feature type="transmembrane region" description="Helical" evidence="1">
    <location>
        <begin position="231"/>
        <end position="248"/>
    </location>
</feature>
<keyword evidence="1" id="KW-0812">Transmembrane</keyword>
<evidence type="ECO:0000313" key="3">
    <source>
        <dbReference type="Proteomes" id="UP000029579"/>
    </source>
</evidence>
<organism evidence="2 3">
    <name type="scientific">Anaerococcus lactolyticus S7-1-13</name>
    <dbReference type="NCBI Taxonomy" id="1284686"/>
    <lineage>
        <taxon>Bacteria</taxon>
        <taxon>Bacillati</taxon>
        <taxon>Bacillota</taxon>
        <taxon>Tissierellia</taxon>
        <taxon>Tissierellales</taxon>
        <taxon>Peptoniphilaceae</taxon>
        <taxon>Anaerococcus</taxon>
    </lineage>
</organism>
<keyword evidence="1" id="KW-0472">Membrane</keyword>